<reference evidence="13 14" key="1">
    <citation type="submission" date="2022-05" db="EMBL/GenBank/DDBJ databases">
        <authorList>
            <person name="Park J.-S."/>
        </authorList>
    </citation>
    <scope>NUCLEOTIDE SEQUENCE [LARGE SCALE GENOMIC DNA]</scope>
    <source>
        <strain evidence="13 14">2012CJ34-2</strain>
    </source>
</reference>
<evidence type="ECO:0000256" key="5">
    <source>
        <dbReference type="ARBA" id="ARBA00022519"/>
    </source>
</evidence>
<dbReference type="RefSeq" id="WP_249697578.1">
    <property type="nucleotide sequence ID" value="NZ_JAMFLX010000002.1"/>
</dbReference>
<protein>
    <recommendedName>
        <fullName evidence="10">Type II secretion system protein K</fullName>
    </recommendedName>
</protein>
<comment type="subcellular location">
    <subcellularLocation>
        <location evidence="1 10">Cell inner membrane</location>
    </subcellularLocation>
</comment>
<dbReference type="PANTHER" id="PTHR38831:SF1">
    <property type="entry name" value="TYPE II SECRETION SYSTEM PROTEIN K-RELATED"/>
    <property type="match status" value="1"/>
</dbReference>
<dbReference type="Gene3D" id="3.30.1300.30">
    <property type="entry name" value="GSPII I/J protein-like"/>
    <property type="match status" value="1"/>
</dbReference>
<feature type="domain" description="T2SS protein K first SAM-like" evidence="12">
    <location>
        <begin position="103"/>
        <end position="217"/>
    </location>
</feature>
<evidence type="ECO:0000256" key="7">
    <source>
        <dbReference type="ARBA" id="ARBA00022927"/>
    </source>
</evidence>
<sequence>MSKKNQHGLALLSVLLTLTLAMLLASGIAESLQRQVRVSQGLQSREQGWQYALSSEQLAVKVLNQDFKDEKESVHLGQTWATGNQTFSVDRGQISGDVVDMQGCLNLNALAHDDAVDKESGKKETPLGVKVLAALLENLEVDSYTAESIVQATRDWVFPKTIPVAASGADDDEYLALPVAYLAGNTDMRDKSEWRAVKGVTPERAVKALPFLCTIPESELQLNINTVPEDQPELMAAILLNRVDTVRAKDILAQRPRDGWRDVDEFLALSQVAAIKTDDIKQALKVNSRFFEVRSRIQVGNTETRINSLMVRGSKDKLTVIRRRTGEV</sequence>
<keyword evidence="6" id="KW-0812">Transmembrane</keyword>
<keyword evidence="9 10" id="KW-0472">Membrane</keyword>
<dbReference type="Gene3D" id="1.10.40.60">
    <property type="entry name" value="EpsJ-like"/>
    <property type="match status" value="2"/>
</dbReference>
<dbReference type="SUPFAM" id="SSF158544">
    <property type="entry name" value="GspK insert domain-like"/>
    <property type="match status" value="2"/>
</dbReference>
<dbReference type="InterPro" id="IPR045584">
    <property type="entry name" value="Pilin-like"/>
</dbReference>
<evidence type="ECO:0000256" key="9">
    <source>
        <dbReference type="ARBA" id="ARBA00023136"/>
    </source>
</evidence>
<keyword evidence="5 10" id="KW-0997">Cell inner membrane</keyword>
<evidence type="ECO:0000256" key="4">
    <source>
        <dbReference type="ARBA" id="ARBA00022475"/>
    </source>
</evidence>
<dbReference type="PANTHER" id="PTHR38831">
    <property type="entry name" value="TYPE II SECRETION SYSTEM PROTEIN K"/>
    <property type="match status" value="1"/>
</dbReference>
<dbReference type="InterPro" id="IPR049031">
    <property type="entry name" value="T2SSK_SAM-like_1st"/>
</dbReference>
<dbReference type="NCBIfam" id="NF037980">
    <property type="entry name" value="T2SS_GspK"/>
    <property type="match status" value="1"/>
</dbReference>
<name>A0ABT0PBK3_9GAMM</name>
<organism evidence="13 14">
    <name type="scientific">Parendozoicomonas callyspongiae</name>
    <dbReference type="NCBI Taxonomy" id="2942213"/>
    <lineage>
        <taxon>Bacteria</taxon>
        <taxon>Pseudomonadati</taxon>
        <taxon>Pseudomonadota</taxon>
        <taxon>Gammaproteobacteria</taxon>
        <taxon>Oceanospirillales</taxon>
        <taxon>Endozoicomonadaceae</taxon>
        <taxon>Parendozoicomonas</taxon>
    </lineage>
</organism>
<dbReference type="InterPro" id="IPR049179">
    <property type="entry name" value="T2SSK_SAM-like_2nd"/>
</dbReference>
<dbReference type="InterPro" id="IPR005628">
    <property type="entry name" value="GspK"/>
</dbReference>
<evidence type="ECO:0000256" key="10">
    <source>
        <dbReference type="PIRNR" id="PIRNR002786"/>
    </source>
</evidence>
<keyword evidence="4 10" id="KW-1003">Cell membrane</keyword>
<dbReference type="InterPro" id="IPR038072">
    <property type="entry name" value="GspK_central_sf"/>
</dbReference>
<keyword evidence="8" id="KW-1133">Transmembrane helix</keyword>
<keyword evidence="14" id="KW-1185">Reference proteome</keyword>
<evidence type="ECO:0000256" key="6">
    <source>
        <dbReference type="ARBA" id="ARBA00022692"/>
    </source>
</evidence>
<evidence type="ECO:0000256" key="3">
    <source>
        <dbReference type="ARBA" id="ARBA00022448"/>
    </source>
</evidence>
<evidence type="ECO:0000313" key="14">
    <source>
        <dbReference type="Proteomes" id="UP001203338"/>
    </source>
</evidence>
<keyword evidence="7" id="KW-0653">Protein transport</keyword>
<feature type="domain" description="T2SS protein K second SAM-like" evidence="11">
    <location>
        <begin position="222"/>
        <end position="287"/>
    </location>
</feature>
<gene>
    <name evidence="13" type="primary">gspK</name>
    <name evidence="13" type="ORF">M3P05_02120</name>
</gene>
<evidence type="ECO:0000256" key="8">
    <source>
        <dbReference type="ARBA" id="ARBA00022989"/>
    </source>
</evidence>
<accession>A0ABT0PBK3</accession>
<evidence type="ECO:0000256" key="1">
    <source>
        <dbReference type="ARBA" id="ARBA00004533"/>
    </source>
</evidence>
<comment type="caution">
    <text evidence="13">The sequence shown here is derived from an EMBL/GenBank/DDBJ whole genome shotgun (WGS) entry which is preliminary data.</text>
</comment>
<comment type="similarity">
    <text evidence="2 10">Belongs to the GSP K family.</text>
</comment>
<evidence type="ECO:0000259" key="11">
    <source>
        <dbReference type="Pfam" id="PF03934"/>
    </source>
</evidence>
<dbReference type="Proteomes" id="UP001203338">
    <property type="component" value="Unassembled WGS sequence"/>
</dbReference>
<evidence type="ECO:0000256" key="2">
    <source>
        <dbReference type="ARBA" id="ARBA00007246"/>
    </source>
</evidence>
<dbReference type="SUPFAM" id="SSF54523">
    <property type="entry name" value="Pili subunits"/>
    <property type="match status" value="1"/>
</dbReference>
<dbReference type="PIRSF" id="PIRSF002786">
    <property type="entry name" value="XcpX"/>
    <property type="match status" value="1"/>
</dbReference>
<keyword evidence="3 10" id="KW-0813">Transport</keyword>
<dbReference type="EMBL" id="JAMFLX010000002">
    <property type="protein sequence ID" value="MCL6268745.1"/>
    <property type="molecule type" value="Genomic_DNA"/>
</dbReference>
<dbReference type="Pfam" id="PF03934">
    <property type="entry name" value="T2SSK"/>
    <property type="match status" value="1"/>
</dbReference>
<dbReference type="Pfam" id="PF21687">
    <property type="entry name" value="T2SSK_1st"/>
    <property type="match status" value="1"/>
</dbReference>
<proteinExistence type="inferred from homology"/>
<evidence type="ECO:0000259" key="12">
    <source>
        <dbReference type="Pfam" id="PF21687"/>
    </source>
</evidence>
<evidence type="ECO:0000313" key="13">
    <source>
        <dbReference type="EMBL" id="MCL6268745.1"/>
    </source>
</evidence>